<protein>
    <submittedName>
        <fullName evidence="3">Glycerophosphodiester phosphodiesterase [Lactobacillus sp.]</fullName>
    </submittedName>
</protein>
<accession>A0A660E3D2</accession>
<dbReference type="AlphaFoldDB" id="A0A660E3D2"/>
<dbReference type="EMBL" id="UYIG01000163">
    <property type="protein sequence ID" value="VDG29933.1"/>
    <property type="molecule type" value="Genomic_DNA"/>
</dbReference>
<feature type="transmembrane region" description="Helical" evidence="1">
    <location>
        <begin position="201"/>
        <end position="225"/>
    </location>
</feature>
<name>A0A660E3D2_9LACO</name>
<proteinExistence type="predicted"/>
<reference evidence="3 4" key="1">
    <citation type="submission" date="2018-11" db="EMBL/GenBank/DDBJ databases">
        <authorList>
            <person name="Wuyts S."/>
        </authorList>
    </citation>
    <scope>NUCLEOTIDE SEQUENCE [LARGE SCALE GENOMIC DNA]</scope>
    <source>
        <strain evidence="3">Lactobacillus mudanjiangensis AMBF249</strain>
    </source>
</reference>
<feature type="transmembrane region" description="Helical" evidence="1">
    <location>
        <begin position="175"/>
        <end position="195"/>
    </location>
</feature>
<dbReference type="PANTHER" id="PTHR46211">
    <property type="entry name" value="GLYCEROPHOSPHORYL DIESTER PHOSPHODIESTERASE"/>
    <property type="match status" value="1"/>
</dbReference>
<dbReference type="Gene3D" id="3.20.20.190">
    <property type="entry name" value="Phosphatidylinositol (PI) phosphodiesterase"/>
    <property type="match status" value="1"/>
</dbReference>
<keyword evidence="1" id="KW-0812">Transmembrane</keyword>
<dbReference type="InterPro" id="IPR017946">
    <property type="entry name" value="PLC-like_Pdiesterase_TIM-brl"/>
</dbReference>
<evidence type="ECO:0000313" key="4">
    <source>
        <dbReference type="Proteomes" id="UP000289996"/>
    </source>
</evidence>
<feature type="transmembrane region" description="Helical" evidence="1">
    <location>
        <begin position="118"/>
        <end position="139"/>
    </location>
</feature>
<evidence type="ECO:0000313" key="3">
    <source>
        <dbReference type="EMBL" id="VDG29933.1"/>
    </source>
</evidence>
<organism evidence="3 4">
    <name type="scientific">Lactiplantibacillus mudanjiangensis</name>
    <dbReference type="NCBI Taxonomy" id="1296538"/>
    <lineage>
        <taxon>Bacteria</taxon>
        <taxon>Bacillati</taxon>
        <taxon>Bacillota</taxon>
        <taxon>Bacilli</taxon>
        <taxon>Lactobacillales</taxon>
        <taxon>Lactobacillaceae</taxon>
        <taxon>Lactiplantibacillus</taxon>
    </lineage>
</organism>
<dbReference type="GO" id="GO:0008081">
    <property type="term" value="F:phosphoric diester hydrolase activity"/>
    <property type="evidence" value="ECO:0007669"/>
    <property type="project" value="InterPro"/>
</dbReference>
<dbReference type="PANTHER" id="PTHR46211:SF8">
    <property type="entry name" value="PHOSPHODIESTERASE"/>
    <property type="match status" value="1"/>
</dbReference>
<sequence length="514" mass="58341">MRRMQHVLKRGFDQLTGSHRWAWSGGLTLAVVVKIMGVQLGGWSTLIGIILLSCWLPWLMGHLLEQPWRWRQFIVRWLGQLGLALSWLPFGWGGYLASLQASVALPASWQNWLFMTRYHWLPVVGVGWFVWWLFSWKWLPSWRQQFRQPTTIRAWWLAGWRTSWWLGLRTVGRSLSLVLGWLGLALLGLGVVGLSESLNRTFGLVMALSVFVGLQLVLWTLIAGVLSPTTKRLSRRLFVVLSDIGLMLILAGWWLSGANFVAPAVIAHRGVNGHNGVQNTTSVLKRTNRATHPTAVEMDIQPTADDQWIVIHDPTLMNLAKRPGTVTKFKKSQLAGLPLTENGRHGQLSTFSGYLKTAHRLKQALIVEIKPLGQAAQLMPTFATRYANRLQRDHHQVHSLDYVVVARLKQQVPELKVGYITPFYLTNFKANAADFYSLQALTVTREQLAAAHRQHRHVYLWTVDRSLAMQRLSVLGADGLITNQPGRMRRVLRAPRLIYTPQLLNWVISLLSIG</sequence>
<keyword evidence="1" id="KW-0472">Membrane</keyword>
<feature type="transmembrane region" description="Helical" evidence="1">
    <location>
        <begin position="77"/>
        <end position="98"/>
    </location>
</feature>
<dbReference type="RefSeq" id="WP_130845659.1">
    <property type="nucleotide sequence ID" value="NZ_BJDY01000005.1"/>
</dbReference>
<feature type="domain" description="GP-PDE" evidence="2">
    <location>
        <begin position="263"/>
        <end position="492"/>
    </location>
</feature>
<keyword evidence="1" id="KW-1133">Transmembrane helix</keyword>
<dbReference type="CDD" id="cd08579">
    <property type="entry name" value="GDPD_memb_like"/>
    <property type="match status" value="1"/>
</dbReference>
<feature type="transmembrane region" description="Helical" evidence="1">
    <location>
        <begin position="46"/>
        <end position="65"/>
    </location>
</feature>
<dbReference type="Proteomes" id="UP000289996">
    <property type="component" value="Unassembled WGS sequence"/>
</dbReference>
<feature type="transmembrane region" description="Helical" evidence="1">
    <location>
        <begin position="237"/>
        <end position="255"/>
    </location>
</feature>
<dbReference type="SUPFAM" id="SSF51695">
    <property type="entry name" value="PLC-like phosphodiesterases"/>
    <property type="match status" value="1"/>
</dbReference>
<dbReference type="OrthoDB" id="2319356at2"/>
<gene>
    <name evidence="3" type="ORF">MUDAN_MDHGFNIF_01465</name>
</gene>
<dbReference type="Pfam" id="PF03009">
    <property type="entry name" value="GDPD"/>
    <property type="match status" value="1"/>
</dbReference>
<feature type="transmembrane region" description="Helical" evidence="1">
    <location>
        <begin position="21"/>
        <end position="40"/>
    </location>
</feature>
<dbReference type="InterPro" id="IPR030395">
    <property type="entry name" value="GP_PDE_dom"/>
</dbReference>
<dbReference type="GO" id="GO:0006629">
    <property type="term" value="P:lipid metabolic process"/>
    <property type="evidence" value="ECO:0007669"/>
    <property type="project" value="InterPro"/>
</dbReference>
<evidence type="ECO:0000256" key="1">
    <source>
        <dbReference type="SAM" id="Phobius"/>
    </source>
</evidence>
<dbReference type="PROSITE" id="PS51704">
    <property type="entry name" value="GP_PDE"/>
    <property type="match status" value="1"/>
</dbReference>
<evidence type="ECO:0000259" key="2">
    <source>
        <dbReference type="PROSITE" id="PS51704"/>
    </source>
</evidence>
<keyword evidence="4" id="KW-1185">Reference proteome</keyword>